<keyword evidence="2" id="KW-1185">Reference proteome</keyword>
<gene>
    <name evidence="1" type="ORF">ACFQKB_20460</name>
</gene>
<accession>A0ABW2CK08</accession>
<comment type="caution">
    <text evidence="1">The sequence shown here is derived from an EMBL/GenBank/DDBJ whole genome shotgun (WGS) entry which is preliminary data.</text>
</comment>
<name>A0ABW2CK08_9ACTN</name>
<reference evidence="2" key="1">
    <citation type="journal article" date="2019" name="Int. J. Syst. Evol. Microbiol.">
        <title>The Global Catalogue of Microorganisms (GCM) 10K type strain sequencing project: providing services to taxonomists for standard genome sequencing and annotation.</title>
        <authorList>
            <consortium name="The Broad Institute Genomics Platform"/>
            <consortium name="The Broad Institute Genome Sequencing Center for Infectious Disease"/>
            <person name="Wu L."/>
            <person name="Ma J."/>
        </authorList>
    </citation>
    <scope>NUCLEOTIDE SEQUENCE [LARGE SCALE GENOMIC DNA]</scope>
    <source>
        <strain evidence="2">JCM 3369</strain>
    </source>
</reference>
<sequence>MAGDDLIAVADRIIRRELRVEEGASARTAAFLLRLALEREIDAYWESIGLGPVADNPMRPQLLCLAEYADAAVAARASSLWGQLSQACHYHAYELAPTSRELRRWHTEVSRLSARLRERRETTPAEG</sequence>
<organism evidence="1 2">
    <name type="scientific">Actinomadura yumaensis</name>
    <dbReference type="NCBI Taxonomy" id="111807"/>
    <lineage>
        <taxon>Bacteria</taxon>
        <taxon>Bacillati</taxon>
        <taxon>Actinomycetota</taxon>
        <taxon>Actinomycetes</taxon>
        <taxon>Streptosporangiales</taxon>
        <taxon>Thermomonosporaceae</taxon>
        <taxon>Actinomadura</taxon>
    </lineage>
</organism>
<evidence type="ECO:0000313" key="2">
    <source>
        <dbReference type="Proteomes" id="UP001596380"/>
    </source>
</evidence>
<proteinExistence type="predicted"/>
<dbReference type="EMBL" id="JBHSXS010000011">
    <property type="protein sequence ID" value="MFC6882138.1"/>
    <property type="molecule type" value="Genomic_DNA"/>
</dbReference>
<evidence type="ECO:0000313" key="1">
    <source>
        <dbReference type="EMBL" id="MFC6882138.1"/>
    </source>
</evidence>
<dbReference type="Proteomes" id="UP001596380">
    <property type="component" value="Unassembled WGS sequence"/>
</dbReference>
<protein>
    <submittedName>
        <fullName evidence="1">Uncharacterized protein</fullName>
    </submittedName>
</protein>
<dbReference type="RefSeq" id="WP_160825032.1">
    <property type="nucleotide sequence ID" value="NZ_JBHSXE010000001.1"/>
</dbReference>